<dbReference type="RefSeq" id="WP_230431581.1">
    <property type="nucleotide sequence ID" value="NZ_CP087282.1"/>
</dbReference>
<dbReference type="EMBL" id="MH909329">
    <property type="protein sequence ID" value="QBQ66506.1"/>
    <property type="molecule type" value="Genomic_DNA"/>
</dbReference>
<keyword evidence="1" id="KW-0614">Plasmid</keyword>
<accession>A0A482M1H2</accession>
<reference evidence="1" key="1">
    <citation type="submission" date="2018-09" db="EMBL/GenBank/DDBJ databases">
        <authorList>
            <person name="Yuan Q."/>
            <person name="Jiang X."/>
            <person name="Jing Y."/>
            <person name="Cheng Q."/>
            <person name="Zhou D."/>
        </authorList>
    </citation>
    <scope>NUCLEOTIDE SEQUENCE</scope>
    <source>
        <strain evidence="1">150707804</strain>
        <plasmid evidence="1">p707804-3FII</plasmid>
    </source>
</reference>
<geneLocation type="plasmid" evidence="1">
    <name>p707804-3FII</name>
</geneLocation>
<sequence>MHTRNVNVRTAAQESSRKMGENTVNTAAMLGDLPPMPGLALRIKWGMARVMLAIDQAKAEDEMTDAQIEAQFEGYHDFSAGENTPPHMITDVPELASAWKDGWHTAASFAETAACSECQNDSGDPCSIHG</sequence>
<organism evidence="1">
    <name type="scientific">Leclercia adecarboxylata</name>
    <dbReference type="NCBI Taxonomy" id="83655"/>
    <lineage>
        <taxon>Bacteria</taxon>
        <taxon>Pseudomonadati</taxon>
        <taxon>Pseudomonadota</taxon>
        <taxon>Gammaproteobacteria</taxon>
        <taxon>Enterobacterales</taxon>
        <taxon>Enterobacteriaceae</taxon>
        <taxon>Leclercia</taxon>
    </lineage>
</organism>
<dbReference type="AlphaFoldDB" id="A0A482M1H2"/>
<evidence type="ECO:0000313" key="1">
    <source>
        <dbReference type="EMBL" id="QBQ66506.1"/>
    </source>
</evidence>
<protein>
    <submittedName>
        <fullName evidence="1">Uncharacterized protein</fullName>
    </submittedName>
</protein>
<name>A0A482M1H2_9ENTR</name>
<proteinExistence type="predicted"/>